<dbReference type="AlphaFoldDB" id="A0AAP2DM42"/>
<dbReference type="Gene3D" id="3.10.450.50">
    <property type="match status" value="1"/>
</dbReference>
<dbReference type="Pfam" id="PF14534">
    <property type="entry name" value="DUF4440"/>
    <property type="match status" value="1"/>
</dbReference>
<name>A0AAP2DM42_9BACT</name>
<feature type="domain" description="DUF4440" evidence="2">
    <location>
        <begin position="33"/>
        <end position="140"/>
    </location>
</feature>
<dbReference type="Proteomes" id="UP001319200">
    <property type="component" value="Unassembled WGS sequence"/>
</dbReference>
<dbReference type="RefSeq" id="WP_254161807.1">
    <property type="nucleotide sequence ID" value="NZ_JAHESF010000005.1"/>
</dbReference>
<feature type="chain" id="PRO_5042824620" evidence="1">
    <location>
        <begin position="19"/>
        <end position="163"/>
    </location>
</feature>
<keyword evidence="4" id="KW-1185">Reference proteome</keyword>
<protein>
    <submittedName>
        <fullName evidence="3">DUF4440 domain-containing protein</fullName>
    </submittedName>
</protein>
<evidence type="ECO:0000313" key="3">
    <source>
        <dbReference type="EMBL" id="MBT1696524.1"/>
    </source>
</evidence>
<evidence type="ECO:0000256" key="1">
    <source>
        <dbReference type="SAM" id="SignalP"/>
    </source>
</evidence>
<sequence>MKNIFVFFMTCCVINVFAQTSQQEINDQVWKPFIQSFNDHDTKGFMAVHSKDVVRSPRDGKSVLSWDEYNQQMERGDQRAKSSGAKRTLELRFAERIAGKDKAVEVGIYKTTNISPDGIARSFYGRFHVVLRKENGVWKILVDTDSSEGGSVSEKDFLAASSL</sequence>
<dbReference type="InterPro" id="IPR032710">
    <property type="entry name" value="NTF2-like_dom_sf"/>
</dbReference>
<feature type="signal peptide" evidence="1">
    <location>
        <begin position="1"/>
        <end position="18"/>
    </location>
</feature>
<gene>
    <name evidence="3" type="ORF">KK083_06555</name>
</gene>
<dbReference type="EMBL" id="JAHESF010000005">
    <property type="protein sequence ID" value="MBT1696524.1"/>
    <property type="molecule type" value="Genomic_DNA"/>
</dbReference>
<accession>A0AAP2DM42</accession>
<keyword evidence="1" id="KW-0732">Signal</keyword>
<dbReference type="SUPFAM" id="SSF54427">
    <property type="entry name" value="NTF2-like"/>
    <property type="match status" value="1"/>
</dbReference>
<proteinExistence type="predicted"/>
<dbReference type="InterPro" id="IPR027843">
    <property type="entry name" value="DUF4440"/>
</dbReference>
<reference evidence="3 4" key="1">
    <citation type="submission" date="2021-05" db="EMBL/GenBank/DDBJ databases">
        <title>A Polyphasic approach of four new species of the genus Ohtaekwangia: Ohtaekwangia histidinii sp. nov., Ohtaekwangia cretensis sp. nov., Ohtaekwangia indiensis sp. nov., Ohtaekwangia reichenbachii sp. nov. from diverse environment.</title>
        <authorList>
            <person name="Octaviana S."/>
        </authorList>
    </citation>
    <scope>NUCLEOTIDE SEQUENCE [LARGE SCALE GENOMIC DNA]</scope>
    <source>
        <strain evidence="3 4">PWU4</strain>
    </source>
</reference>
<evidence type="ECO:0000313" key="4">
    <source>
        <dbReference type="Proteomes" id="UP001319200"/>
    </source>
</evidence>
<organism evidence="3 4">
    <name type="scientific">Chryseosolibacter histidini</name>
    <dbReference type="NCBI Taxonomy" id="2782349"/>
    <lineage>
        <taxon>Bacteria</taxon>
        <taxon>Pseudomonadati</taxon>
        <taxon>Bacteroidota</taxon>
        <taxon>Cytophagia</taxon>
        <taxon>Cytophagales</taxon>
        <taxon>Chryseotaleaceae</taxon>
        <taxon>Chryseosolibacter</taxon>
    </lineage>
</organism>
<comment type="caution">
    <text evidence="3">The sequence shown here is derived from an EMBL/GenBank/DDBJ whole genome shotgun (WGS) entry which is preliminary data.</text>
</comment>
<evidence type="ECO:0000259" key="2">
    <source>
        <dbReference type="Pfam" id="PF14534"/>
    </source>
</evidence>